<keyword evidence="2" id="KW-1185">Reference proteome</keyword>
<dbReference type="EMBL" id="JAGTTL010000035">
    <property type="protein sequence ID" value="KAK6294190.1"/>
    <property type="molecule type" value="Genomic_DNA"/>
</dbReference>
<dbReference type="Proteomes" id="UP001356427">
    <property type="component" value="Unassembled WGS sequence"/>
</dbReference>
<evidence type="ECO:0000313" key="1">
    <source>
        <dbReference type="EMBL" id="KAK6294190.1"/>
    </source>
</evidence>
<name>A0AAN8KY77_9TELE</name>
<reference evidence="1 2" key="1">
    <citation type="submission" date="2021-04" db="EMBL/GenBank/DDBJ databases">
        <authorList>
            <person name="De Guttry C."/>
            <person name="Zahm M."/>
            <person name="Klopp C."/>
            <person name="Cabau C."/>
            <person name="Louis A."/>
            <person name="Berthelot C."/>
            <person name="Parey E."/>
            <person name="Roest Crollius H."/>
            <person name="Montfort J."/>
            <person name="Robinson-Rechavi M."/>
            <person name="Bucao C."/>
            <person name="Bouchez O."/>
            <person name="Gislard M."/>
            <person name="Lluch J."/>
            <person name="Milhes M."/>
            <person name="Lampietro C."/>
            <person name="Lopez Roques C."/>
            <person name="Donnadieu C."/>
            <person name="Braasch I."/>
            <person name="Desvignes T."/>
            <person name="Postlethwait J."/>
            <person name="Bobe J."/>
            <person name="Wedekind C."/>
            <person name="Guiguen Y."/>
        </authorList>
    </citation>
    <scope>NUCLEOTIDE SEQUENCE [LARGE SCALE GENOMIC DNA]</scope>
    <source>
        <strain evidence="1">Cs_M1</strain>
        <tissue evidence="1">Blood</tissue>
    </source>
</reference>
<proteinExistence type="predicted"/>
<comment type="caution">
    <text evidence="1">The sequence shown here is derived from an EMBL/GenBank/DDBJ whole genome shotgun (WGS) entry which is preliminary data.</text>
</comment>
<organism evidence="1 2">
    <name type="scientific">Coregonus suidteri</name>
    <dbReference type="NCBI Taxonomy" id="861788"/>
    <lineage>
        <taxon>Eukaryota</taxon>
        <taxon>Metazoa</taxon>
        <taxon>Chordata</taxon>
        <taxon>Craniata</taxon>
        <taxon>Vertebrata</taxon>
        <taxon>Euteleostomi</taxon>
        <taxon>Actinopterygii</taxon>
        <taxon>Neopterygii</taxon>
        <taxon>Teleostei</taxon>
        <taxon>Protacanthopterygii</taxon>
        <taxon>Salmoniformes</taxon>
        <taxon>Salmonidae</taxon>
        <taxon>Coregoninae</taxon>
        <taxon>Coregonus</taxon>
    </lineage>
</organism>
<protein>
    <submittedName>
        <fullName evidence="1">Uncharacterized protein</fullName>
    </submittedName>
</protein>
<evidence type="ECO:0000313" key="2">
    <source>
        <dbReference type="Proteomes" id="UP001356427"/>
    </source>
</evidence>
<sequence>MPRESWCDNLEGEGARAGISRRISVRGLRPLQPTSGISLPSPLKITGKLFFPLTEKLQQETALHLFSFCGAENYLTRTFDSRAGCLKKGDIKIG</sequence>
<dbReference type="AlphaFoldDB" id="A0AAN8KY77"/>
<gene>
    <name evidence="1" type="ORF">J4Q44_G00350200</name>
</gene>
<accession>A0AAN8KY77</accession>